<gene>
    <name evidence="2" type="ORF">EV193_11093</name>
</gene>
<dbReference type="EMBL" id="SGWQ01000010">
    <property type="protein sequence ID" value="RZS33943.1"/>
    <property type="molecule type" value="Genomic_DNA"/>
</dbReference>
<name>A0A4Q7KFF6_9PSEU</name>
<proteinExistence type="predicted"/>
<protein>
    <submittedName>
        <fullName evidence="2">Uncharacterized protein</fullName>
    </submittedName>
</protein>
<sequence length="123" mass="12988">MPDGYGFDPGVLPGIAEQLKGAARSLDHAMGAQQPCVAFAGQSSAQVGAAVRLVNTARVVLAEVLEDNASKINYTFGSYGEIENTQAGNMRLRELPSGEASDPGGLWDAPERGNYLPGRKWPN</sequence>
<evidence type="ECO:0000313" key="2">
    <source>
        <dbReference type="EMBL" id="RZS33943.1"/>
    </source>
</evidence>
<evidence type="ECO:0000256" key="1">
    <source>
        <dbReference type="SAM" id="MobiDB-lite"/>
    </source>
</evidence>
<keyword evidence="3" id="KW-1185">Reference proteome</keyword>
<dbReference type="RefSeq" id="WP_130347211.1">
    <property type="nucleotide sequence ID" value="NZ_SGWQ01000010.1"/>
</dbReference>
<organism evidence="2 3">
    <name type="scientific">Herbihabitans rhizosphaerae</name>
    <dbReference type="NCBI Taxonomy" id="1872711"/>
    <lineage>
        <taxon>Bacteria</taxon>
        <taxon>Bacillati</taxon>
        <taxon>Actinomycetota</taxon>
        <taxon>Actinomycetes</taxon>
        <taxon>Pseudonocardiales</taxon>
        <taxon>Pseudonocardiaceae</taxon>
        <taxon>Herbihabitans</taxon>
    </lineage>
</organism>
<dbReference type="Proteomes" id="UP000294257">
    <property type="component" value="Unassembled WGS sequence"/>
</dbReference>
<reference evidence="2 3" key="1">
    <citation type="submission" date="2019-02" db="EMBL/GenBank/DDBJ databases">
        <title>Genomic Encyclopedia of Type Strains, Phase IV (KMG-IV): sequencing the most valuable type-strain genomes for metagenomic binning, comparative biology and taxonomic classification.</title>
        <authorList>
            <person name="Goeker M."/>
        </authorList>
    </citation>
    <scope>NUCLEOTIDE SEQUENCE [LARGE SCALE GENOMIC DNA]</scope>
    <source>
        <strain evidence="2 3">DSM 101727</strain>
    </source>
</reference>
<evidence type="ECO:0000313" key="3">
    <source>
        <dbReference type="Proteomes" id="UP000294257"/>
    </source>
</evidence>
<accession>A0A4Q7KFF6</accession>
<feature type="region of interest" description="Disordered" evidence="1">
    <location>
        <begin position="94"/>
        <end position="123"/>
    </location>
</feature>
<dbReference type="AlphaFoldDB" id="A0A4Q7KFF6"/>
<comment type="caution">
    <text evidence="2">The sequence shown here is derived from an EMBL/GenBank/DDBJ whole genome shotgun (WGS) entry which is preliminary data.</text>
</comment>
<dbReference type="OrthoDB" id="3697571at2"/>